<feature type="transmembrane region" description="Helical" evidence="14">
    <location>
        <begin position="38"/>
        <end position="59"/>
    </location>
</feature>
<evidence type="ECO:0000256" key="1">
    <source>
        <dbReference type="ARBA" id="ARBA00004141"/>
    </source>
</evidence>
<dbReference type="PANTHER" id="PTHR11035">
    <property type="entry name" value="VERY-LONG-CHAIN (3R)-3-HYDROXYACYL-COA DEHYDRATASE"/>
    <property type="match status" value="1"/>
</dbReference>
<dbReference type="OrthoDB" id="46988at2759"/>
<dbReference type="STRING" id="90262.A0A1X2I8Z9"/>
<dbReference type="Pfam" id="PF04387">
    <property type="entry name" value="PTPLA"/>
    <property type="match status" value="1"/>
</dbReference>
<dbReference type="GO" id="GO:0042761">
    <property type="term" value="P:very long-chain fatty acid biosynthetic process"/>
    <property type="evidence" value="ECO:0007669"/>
    <property type="project" value="TreeGrafter"/>
</dbReference>
<comment type="subcellular location">
    <subcellularLocation>
        <location evidence="14">Endoplasmic reticulum membrane</location>
        <topology evidence="14">Multi-pass membrane protein</topology>
    </subcellularLocation>
    <subcellularLocation>
        <location evidence="1">Membrane</location>
        <topology evidence="1">Multi-pass membrane protein</topology>
    </subcellularLocation>
</comment>
<evidence type="ECO:0000256" key="2">
    <source>
        <dbReference type="ARBA" id="ARBA00005194"/>
    </source>
</evidence>
<keyword evidence="12 14" id="KW-0456">Lyase</keyword>
<evidence type="ECO:0000256" key="12">
    <source>
        <dbReference type="ARBA" id="ARBA00023239"/>
    </source>
</evidence>
<evidence type="ECO:0000256" key="3">
    <source>
        <dbReference type="ARBA" id="ARBA00007811"/>
    </source>
</evidence>
<evidence type="ECO:0000256" key="9">
    <source>
        <dbReference type="ARBA" id="ARBA00023098"/>
    </source>
</evidence>
<evidence type="ECO:0000256" key="4">
    <source>
        <dbReference type="ARBA" id="ARBA00013122"/>
    </source>
</evidence>
<keyword evidence="8 14" id="KW-1133">Transmembrane helix</keyword>
<keyword evidence="14" id="KW-0256">Endoplasmic reticulum</keyword>
<dbReference type="AlphaFoldDB" id="A0A1X2I8Z9"/>
<comment type="pathway">
    <text evidence="2 14">Lipid metabolism; fatty acid biosynthesis.</text>
</comment>
<dbReference type="GO" id="GO:0005789">
    <property type="term" value="C:endoplasmic reticulum membrane"/>
    <property type="evidence" value="ECO:0007669"/>
    <property type="project" value="UniProtKB-SubCell"/>
</dbReference>
<dbReference type="Proteomes" id="UP000193560">
    <property type="component" value="Unassembled WGS sequence"/>
</dbReference>
<keyword evidence="10 14" id="KW-0472">Membrane</keyword>
<evidence type="ECO:0000256" key="5">
    <source>
        <dbReference type="ARBA" id="ARBA00022516"/>
    </source>
</evidence>
<keyword evidence="11 14" id="KW-0275">Fatty acid biosynthesis</keyword>
<reference evidence="15 16" key="1">
    <citation type="submission" date="2016-07" db="EMBL/GenBank/DDBJ databases">
        <title>Pervasive Adenine N6-methylation of Active Genes in Fungi.</title>
        <authorList>
            <consortium name="DOE Joint Genome Institute"/>
            <person name="Mondo S.J."/>
            <person name="Dannebaum R.O."/>
            <person name="Kuo R.C."/>
            <person name="Labutti K."/>
            <person name="Haridas S."/>
            <person name="Kuo A."/>
            <person name="Salamov A."/>
            <person name="Ahrendt S.R."/>
            <person name="Lipzen A."/>
            <person name="Sullivan W."/>
            <person name="Andreopoulos W.B."/>
            <person name="Clum A."/>
            <person name="Lindquist E."/>
            <person name="Daum C."/>
            <person name="Ramamoorthy G.K."/>
            <person name="Gryganskyi A."/>
            <person name="Culley D."/>
            <person name="Magnuson J.K."/>
            <person name="James T.Y."/>
            <person name="O'Malley M.A."/>
            <person name="Stajich J.E."/>
            <person name="Spatafora J.W."/>
            <person name="Visel A."/>
            <person name="Grigoriev I.V."/>
        </authorList>
    </citation>
    <scope>NUCLEOTIDE SEQUENCE [LARGE SCALE GENOMIC DNA]</scope>
    <source>
        <strain evidence="15 16">NRRL 1336</strain>
    </source>
</reference>
<keyword evidence="5 14" id="KW-0444">Lipid biosynthesis</keyword>
<evidence type="ECO:0000256" key="10">
    <source>
        <dbReference type="ARBA" id="ARBA00023136"/>
    </source>
</evidence>
<evidence type="ECO:0000256" key="13">
    <source>
        <dbReference type="ARBA" id="ARBA00036671"/>
    </source>
</evidence>
<evidence type="ECO:0000256" key="8">
    <source>
        <dbReference type="ARBA" id="ARBA00022989"/>
    </source>
</evidence>
<feature type="transmembrane region" description="Helical" evidence="14">
    <location>
        <begin position="12"/>
        <end position="31"/>
    </location>
</feature>
<comment type="caution">
    <text evidence="15">The sequence shown here is derived from an EMBL/GenBank/DDBJ whole genome shotgun (WGS) entry which is preliminary data.</text>
</comment>
<dbReference type="PANTHER" id="PTHR11035:SF3">
    <property type="entry name" value="VERY-LONG-CHAIN (3R)-3-HYDROXYACYL-COA DEHYDRATASE"/>
    <property type="match status" value="1"/>
</dbReference>
<comment type="similarity">
    <text evidence="3 14">Belongs to the very long-chain fatty acids dehydratase HACD family.</text>
</comment>
<dbReference type="UniPathway" id="UPA00094"/>
<keyword evidence="7 14" id="KW-0276">Fatty acid metabolism</keyword>
<comment type="catalytic activity">
    <reaction evidence="13 14">
        <text>a very-long-chain (3R)-3-hydroxyacyl-CoA = a very-long-chain (2E)-enoyl-CoA + H2O</text>
        <dbReference type="Rhea" id="RHEA:45812"/>
        <dbReference type="ChEBI" id="CHEBI:15377"/>
        <dbReference type="ChEBI" id="CHEBI:83728"/>
        <dbReference type="ChEBI" id="CHEBI:85440"/>
        <dbReference type="EC" id="4.2.1.134"/>
    </reaction>
</comment>
<feature type="transmembrane region" description="Helical" evidence="14">
    <location>
        <begin position="65"/>
        <end position="86"/>
    </location>
</feature>
<dbReference type="EC" id="4.2.1.134" evidence="4 14"/>
<evidence type="ECO:0000256" key="14">
    <source>
        <dbReference type="RuleBase" id="RU363109"/>
    </source>
</evidence>
<feature type="transmembrane region" description="Helical" evidence="14">
    <location>
        <begin position="107"/>
        <end position="126"/>
    </location>
</feature>
<proteinExistence type="inferred from homology"/>
<dbReference type="GO" id="GO:0102158">
    <property type="term" value="F:very-long-chain (3R)-3-hydroxyacyl-CoA dehydratase activity"/>
    <property type="evidence" value="ECO:0007669"/>
    <property type="project" value="UniProtKB-EC"/>
</dbReference>
<gene>
    <name evidence="15" type="ORF">BCR42DRAFT_98323</name>
</gene>
<keyword evidence="6 14" id="KW-0812">Transmembrane</keyword>
<keyword evidence="9 14" id="KW-0443">Lipid metabolism</keyword>
<keyword evidence="16" id="KW-1185">Reference proteome</keyword>
<name>A0A1X2I8Z9_9FUNG</name>
<dbReference type="GO" id="GO:0030148">
    <property type="term" value="P:sphingolipid biosynthetic process"/>
    <property type="evidence" value="ECO:0007669"/>
    <property type="project" value="TreeGrafter"/>
</dbReference>
<evidence type="ECO:0000313" key="16">
    <source>
        <dbReference type="Proteomes" id="UP000193560"/>
    </source>
</evidence>
<comment type="function">
    <text evidence="14">Catalyzes the third of the four reactions of the long-chain fatty acids elongation cycle. This endoplasmic reticulum-bound enzymatic process, allows the addition of two carbons to the chain of long- and very long-chain fatty acids/VLCFAs per cycle. This enzyme catalyzes the dehydration of the 3-hydroxyacyl-CoA intermediate into trans-2,3-enoyl-CoA, within each cycle of fatty acid elongation. Thereby, it participates to the production of VLCFAs of different chain lengths that are involved in multiple biological processes as precursors of membrane lipids and lipid mediators.</text>
</comment>
<evidence type="ECO:0000256" key="6">
    <source>
        <dbReference type="ARBA" id="ARBA00022692"/>
    </source>
</evidence>
<organism evidence="15 16">
    <name type="scientific">Absidia repens</name>
    <dbReference type="NCBI Taxonomy" id="90262"/>
    <lineage>
        <taxon>Eukaryota</taxon>
        <taxon>Fungi</taxon>
        <taxon>Fungi incertae sedis</taxon>
        <taxon>Mucoromycota</taxon>
        <taxon>Mucoromycotina</taxon>
        <taxon>Mucoromycetes</taxon>
        <taxon>Mucorales</taxon>
        <taxon>Cunninghamellaceae</taxon>
        <taxon>Absidia</taxon>
    </lineage>
</organism>
<evidence type="ECO:0000256" key="11">
    <source>
        <dbReference type="ARBA" id="ARBA00023160"/>
    </source>
</evidence>
<feature type="transmembrane region" description="Helical" evidence="14">
    <location>
        <begin position="138"/>
        <end position="157"/>
    </location>
</feature>
<sequence length="177" mass="20341">MDEGHWQGLPTGLQNIVYGVVIYSTLLDLFMSFAVDRLACLQSLIRFFVMFGIAAPFPAVQTLKIFYPCMLVVWSVNNLIAYAFGASQAWFTNPKDISPTLINARYSWFRFLSPISVVLEVLMAYLAMPLAKEWNKTYSLVMILGAFAYIPGFPALFQNKLIERRKYIQRQFLEKNK</sequence>
<protein>
    <recommendedName>
        <fullName evidence="4 14">Very-long-chain (3R)-3-hydroxyacyl-CoA dehydratase</fullName>
        <ecNumber evidence="4 14">4.2.1.134</ecNumber>
    </recommendedName>
</protein>
<evidence type="ECO:0000256" key="7">
    <source>
        <dbReference type="ARBA" id="ARBA00022832"/>
    </source>
</evidence>
<dbReference type="InterPro" id="IPR007482">
    <property type="entry name" value="Tyr_Pase-like_PTPLA"/>
</dbReference>
<accession>A0A1X2I8Z9</accession>
<evidence type="ECO:0000313" key="15">
    <source>
        <dbReference type="EMBL" id="ORZ11944.1"/>
    </source>
</evidence>
<dbReference type="EMBL" id="MCGE01000020">
    <property type="protein sequence ID" value="ORZ11944.1"/>
    <property type="molecule type" value="Genomic_DNA"/>
</dbReference>
<dbReference type="GO" id="GO:0030497">
    <property type="term" value="P:fatty acid elongation"/>
    <property type="evidence" value="ECO:0007669"/>
    <property type="project" value="TreeGrafter"/>
</dbReference>